<dbReference type="EMBL" id="KQ459593">
    <property type="protein sequence ID" value="KPI96389.1"/>
    <property type="molecule type" value="Genomic_DNA"/>
</dbReference>
<evidence type="ECO:0000313" key="1">
    <source>
        <dbReference type="EMBL" id="KPI96389.1"/>
    </source>
</evidence>
<protein>
    <submittedName>
        <fullName evidence="1">Uncharacterized protein</fullName>
    </submittedName>
</protein>
<name>A0A194PUG1_PAPXU</name>
<gene>
    <name evidence="1" type="ORF">RR46_12419</name>
</gene>
<dbReference type="AlphaFoldDB" id="A0A194PUG1"/>
<proteinExistence type="predicted"/>
<accession>A0A194PUG1</accession>
<evidence type="ECO:0000313" key="2">
    <source>
        <dbReference type="Proteomes" id="UP000053268"/>
    </source>
</evidence>
<reference evidence="1 2" key="1">
    <citation type="journal article" date="2015" name="Nat. Commun.">
        <title>Outbred genome sequencing and CRISPR/Cas9 gene editing in butterflies.</title>
        <authorList>
            <person name="Li X."/>
            <person name="Fan D."/>
            <person name="Zhang W."/>
            <person name="Liu G."/>
            <person name="Zhang L."/>
            <person name="Zhao L."/>
            <person name="Fang X."/>
            <person name="Chen L."/>
            <person name="Dong Y."/>
            <person name="Chen Y."/>
            <person name="Ding Y."/>
            <person name="Zhao R."/>
            <person name="Feng M."/>
            <person name="Zhu Y."/>
            <person name="Feng Y."/>
            <person name="Jiang X."/>
            <person name="Zhu D."/>
            <person name="Xiang H."/>
            <person name="Feng X."/>
            <person name="Li S."/>
            <person name="Wang J."/>
            <person name="Zhang G."/>
            <person name="Kronforst M.R."/>
            <person name="Wang W."/>
        </authorList>
    </citation>
    <scope>NUCLEOTIDE SEQUENCE [LARGE SCALE GENOMIC DNA]</scope>
    <source>
        <strain evidence="1">Ya'a_city_454_Px</strain>
        <tissue evidence="1">Whole body</tissue>
    </source>
</reference>
<organism evidence="1 2">
    <name type="scientific">Papilio xuthus</name>
    <name type="common">Asian swallowtail butterfly</name>
    <dbReference type="NCBI Taxonomy" id="66420"/>
    <lineage>
        <taxon>Eukaryota</taxon>
        <taxon>Metazoa</taxon>
        <taxon>Ecdysozoa</taxon>
        <taxon>Arthropoda</taxon>
        <taxon>Hexapoda</taxon>
        <taxon>Insecta</taxon>
        <taxon>Pterygota</taxon>
        <taxon>Neoptera</taxon>
        <taxon>Endopterygota</taxon>
        <taxon>Lepidoptera</taxon>
        <taxon>Glossata</taxon>
        <taxon>Ditrysia</taxon>
        <taxon>Papilionoidea</taxon>
        <taxon>Papilionidae</taxon>
        <taxon>Papilioninae</taxon>
        <taxon>Papilio</taxon>
    </lineage>
</organism>
<sequence>MAFIGPRNSAPVIRDSLHTPAYEYKLVDLTKSKFISELTGAKWIGPLRRYVNLGRKYYYIHVTSDA</sequence>
<keyword evidence="2" id="KW-1185">Reference proteome</keyword>
<dbReference type="Proteomes" id="UP000053268">
    <property type="component" value="Unassembled WGS sequence"/>
</dbReference>